<dbReference type="EMBL" id="CAJJDN010000010">
    <property type="protein sequence ID" value="CAD8056642.1"/>
    <property type="molecule type" value="Genomic_DNA"/>
</dbReference>
<accession>A0A8S1KTK2</accession>
<dbReference type="Proteomes" id="UP000692954">
    <property type="component" value="Unassembled WGS sequence"/>
</dbReference>
<evidence type="ECO:0000313" key="1">
    <source>
        <dbReference type="EMBL" id="CAD8056642.1"/>
    </source>
</evidence>
<evidence type="ECO:0000313" key="2">
    <source>
        <dbReference type="Proteomes" id="UP000692954"/>
    </source>
</evidence>
<comment type="caution">
    <text evidence="1">The sequence shown here is derived from an EMBL/GenBank/DDBJ whole genome shotgun (WGS) entry which is preliminary data.</text>
</comment>
<dbReference type="AlphaFoldDB" id="A0A8S1KTK2"/>
<reference evidence="1" key="1">
    <citation type="submission" date="2021-01" db="EMBL/GenBank/DDBJ databases">
        <authorList>
            <consortium name="Genoscope - CEA"/>
            <person name="William W."/>
        </authorList>
    </citation>
    <scope>NUCLEOTIDE SEQUENCE</scope>
</reference>
<protein>
    <submittedName>
        <fullName evidence="1">Uncharacterized protein</fullName>
    </submittedName>
</protein>
<organism evidence="1 2">
    <name type="scientific">Paramecium sonneborni</name>
    <dbReference type="NCBI Taxonomy" id="65129"/>
    <lineage>
        <taxon>Eukaryota</taxon>
        <taxon>Sar</taxon>
        <taxon>Alveolata</taxon>
        <taxon>Ciliophora</taxon>
        <taxon>Intramacronucleata</taxon>
        <taxon>Oligohymenophorea</taxon>
        <taxon>Peniculida</taxon>
        <taxon>Parameciidae</taxon>
        <taxon>Paramecium</taxon>
    </lineage>
</organism>
<sequence>MMSLIKHQLSKRIIQQDKESEYINRSILSSNLFMCNQILIQFKILIRKFLQLCIMFQYNSHKKEDINQKDILIFK</sequence>
<keyword evidence="2" id="KW-1185">Reference proteome</keyword>
<gene>
    <name evidence="1" type="ORF">PSON_ATCC_30995.1.T0100365</name>
</gene>
<proteinExistence type="predicted"/>
<name>A0A8S1KTK2_9CILI</name>